<evidence type="ECO:0000313" key="2">
    <source>
        <dbReference type="EMBL" id="MBB5574662.1"/>
    </source>
</evidence>
<dbReference type="Proteomes" id="UP000549882">
    <property type="component" value="Unassembled WGS sequence"/>
</dbReference>
<dbReference type="InterPro" id="IPR014729">
    <property type="entry name" value="Rossmann-like_a/b/a_fold"/>
</dbReference>
<reference evidence="2 3" key="1">
    <citation type="submission" date="2020-08" db="EMBL/GenBank/DDBJ databases">
        <title>Genomic Encyclopedia of Type Strains, Phase IV (KMG-V): Genome sequencing to study the core and pangenomes of soil and plant-associated prokaryotes.</title>
        <authorList>
            <person name="Whitman W."/>
        </authorList>
    </citation>
    <scope>NUCLEOTIDE SEQUENCE [LARGE SCALE GENOMIC DNA]</scope>
    <source>
        <strain evidence="2 3">SEMIA 4064</strain>
    </source>
</reference>
<protein>
    <submittedName>
        <fullName evidence="2">Uncharacterized protein</fullName>
    </submittedName>
</protein>
<dbReference type="EMBL" id="JACHBI010000006">
    <property type="protein sequence ID" value="MBB5574662.1"/>
    <property type="molecule type" value="Genomic_DNA"/>
</dbReference>
<comment type="caution">
    <text evidence="2">The sequence shown here is derived from an EMBL/GenBank/DDBJ whole genome shotgun (WGS) entry which is preliminary data.</text>
</comment>
<proteinExistence type="predicted"/>
<dbReference type="NCBIfam" id="NF041925">
    <property type="entry name" value="QatC"/>
    <property type="match status" value="1"/>
</dbReference>
<accession>A0A7W8XSA9</accession>
<evidence type="ECO:0000256" key="1">
    <source>
        <dbReference type="SAM" id="MobiDB-lite"/>
    </source>
</evidence>
<gene>
    <name evidence="2" type="ORF">GGD50_003291</name>
</gene>
<keyword evidence="3" id="KW-1185">Reference proteome</keyword>
<feature type="region of interest" description="Disordered" evidence="1">
    <location>
        <begin position="1"/>
        <end position="23"/>
    </location>
</feature>
<dbReference type="InterPro" id="IPR049676">
    <property type="entry name" value="QatC"/>
</dbReference>
<name>A0A7W8XSA9_9HYPH</name>
<evidence type="ECO:0000313" key="3">
    <source>
        <dbReference type="Proteomes" id="UP000549882"/>
    </source>
</evidence>
<sequence length="456" mass="49887">MRRHVITGRYGPSDRSRMPLGDGEEETRLDLVVGERSLGHGIGRALTDLSRLGVFPSEMGVNVLVLAAHVHAADTRVSRDSESQDGWTRELRLVVPVADPDRWQAAAPIFVRLLNFLTGDHWSLGFRARPRGFARVAPTPPARLLGPAFDDLALFSGGLDSLIGAIDALEAGRTPLLISHAGEGATSDAQSTIFEALKANYRGRAFDRLRLWMAFPDGFVRGSAGENTTRGRSFLFFALGVFAGTGLDQSFTLKMPENGLIAVNVPLDPLRLGALSTRTTHPFYIARWNDALHTLGMSGRIENPCWDRTKGEMAEDCANPALLRRLSPSSLSCASPTKGRWRGHGTQHCGYCLPRLIRRAALLRGLRPDIDPTVYTVPNLTAYALDTRQSEGVQVRSFQLAIERLRARPALAPILIHKPGPLFDESPQRQAALADVYRRGLEEVGALLTGVRTRPG</sequence>
<dbReference type="RefSeq" id="WP_183938354.1">
    <property type="nucleotide sequence ID" value="NZ_JACHBI010000006.1"/>
</dbReference>
<organism evidence="2 3">
    <name type="scientific">Rhizobium paranaense</name>
    <dbReference type="NCBI Taxonomy" id="1650438"/>
    <lineage>
        <taxon>Bacteria</taxon>
        <taxon>Pseudomonadati</taxon>
        <taxon>Pseudomonadota</taxon>
        <taxon>Alphaproteobacteria</taxon>
        <taxon>Hyphomicrobiales</taxon>
        <taxon>Rhizobiaceae</taxon>
        <taxon>Rhizobium/Agrobacterium group</taxon>
        <taxon>Rhizobium</taxon>
    </lineage>
</organism>
<dbReference type="AlphaFoldDB" id="A0A7W8XSA9"/>
<dbReference type="Gene3D" id="3.40.50.620">
    <property type="entry name" value="HUPs"/>
    <property type="match status" value="1"/>
</dbReference>